<evidence type="ECO:0000313" key="7">
    <source>
        <dbReference type="Proteomes" id="UP001141806"/>
    </source>
</evidence>
<evidence type="ECO:0000313" key="6">
    <source>
        <dbReference type="EMBL" id="KAJ4982082.1"/>
    </source>
</evidence>
<evidence type="ECO:0000256" key="3">
    <source>
        <dbReference type="ARBA" id="ARBA00023242"/>
    </source>
</evidence>
<dbReference type="EMBL" id="JAMYWD010000001">
    <property type="protein sequence ID" value="KAJ4982082.1"/>
    <property type="molecule type" value="Genomic_DNA"/>
</dbReference>
<dbReference type="AlphaFoldDB" id="A0A9Q0L485"/>
<dbReference type="Pfam" id="PF00170">
    <property type="entry name" value="bZIP_1"/>
    <property type="match status" value="1"/>
</dbReference>
<dbReference type="OrthoDB" id="552661at2759"/>
<dbReference type="CDD" id="cd14703">
    <property type="entry name" value="bZIP_plant_RF2"/>
    <property type="match status" value="1"/>
</dbReference>
<dbReference type="PROSITE" id="PS00036">
    <property type="entry name" value="BZIP_BASIC"/>
    <property type="match status" value="1"/>
</dbReference>
<proteinExistence type="predicted"/>
<feature type="compositionally biased region" description="Acidic residues" evidence="4">
    <location>
        <begin position="131"/>
        <end position="142"/>
    </location>
</feature>
<dbReference type="Gene3D" id="1.20.5.170">
    <property type="match status" value="1"/>
</dbReference>
<dbReference type="InterPro" id="IPR004827">
    <property type="entry name" value="bZIP"/>
</dbReference>
<dbReference type="GO" id="GO:0003700">
    <property type="term" value="F:DNA-binding transcription factor activity"/>
    <property type="evidence" value="ECO:0007669"/>
    <property type="project" value="InterPro"/>
</dbReference>
<evidence type="ECO:0000256" key="1">
    <source>
        <dbReference type="ARBA" id="ARBA00023015"/>
    </source>
</evidence>
<dbReference type="InterPro" id="IPR044759">
    <property type="entry name" value="bZIP_RF2"/>
</dbReference>
<feature type="region of interest" description="Disordered" evidence="4">
    <location>
        <begin position="54"/>
        <end position="73"/>
    </location>
</feature>
<dbReference type="InterPro" id="IPR052483">
    <property type="entry name" value="bZIP_transcription_regulators"/>
</dbReference>
<accession>A0A9Q0L485</accession>
<feature type="region of interest" description="Disordered" evidence="4">
    <location>
        <begin position="129"/>
        <end position="167"/>
    </location>
</feature>
<dbReference type="PROSITE" id="PS50217">
    <property type="entry name" value="BZIP"/>
    <property type="match status" value="1"/>
</dbReference>
<keyword evidence="7" id="KW-1185">Reference proteome</keyword>
<feature type="domain" description="BZIP" evidence="5">
    <location>
        <begin position="206"/>
        <end position="262"/>
    </location>
</feature>
<evidence type="ECO:0000256" key="4">
    <source>
        <dbReference type="SAM" id="MobiDB-lite"/>
    </source>
</evidence>
<keyword evidence="1" id="KW-0805">Transcription regulation</keyword>
<evidence type="ECO:0000259" key="5">
    <source>
        <dbReference type="PROSITE" id="PS50217"/>
    </source>
</evidence>
<keyword evidence="2" id="KW-0804">Transcription</keyword>
<dbReference type="GO" id="GO:0005634">
    <property type="term" value="C:nucleus"/>
    <property type="evidence" value="ECO:0007669"/>
    <property type="project" value="TreeGrafter"/>
</dbReference>
<sequence>MIDLENQFKSFAFSWFLSFIFEVAERMKVTMAGRNNVVGLPPRCPKPVGSNSMMNQMNQNQSSPSSTTGLKMATSSDNDLYSSFGKFGLNGLSSGNISTMGGADATTQGVVGVGDQYYCNGKIGDMKLSDDNDDVDDDEDDDVKVNPSTTPVDLKLKNIENPPFSPSLSGTEVGAMSGANNSMNTDDDSKFYRYKWTRENEANNIDPKRMKRILANRLSAQKYRLRKIEYIAELERTVAALQADISLLSPQVARYDRQLSELIIENSSIKQRIATVANLKQFKEAEAVMLTEERDWLRDLLGRQQQILLQVQQPSSVAMQPAVIQWPDNATTDPMA</sequence>
<organism evidence="6 7">
    <name type="scientific">Protea cynaroides</name>
    <dbReference type="NCBI Taxonomy" id="273540"/>
    <lineage>
        <taxon>Eukaryota</taxon>
        <taxon>Viridiplantae</taxon>
        <taxon>Streptophyta</taxon>
        <taxon>Embryophyta</taxon>
        <taxon>Tracheophyta</taxon>
        <taxon>Spermatophyta</taxon>
        <taxon>Magnoliopsida</taxon>
        <taxon>Proteales</taxon>
        <taxon>Proteaceae</taxon>
        <taxon>Protea</taxon>
    </lineage>
</organism>
<dbReference type="GO" id="GO:0003677">
    <property type="term" value="F:DNA binding"/>
    <property type="evidence" value="ECO:0007669"/>
    <property type="project" value="TreeGrafter"/>
</dbReference>
<name>A0A9Q0L485_9MAGN</name>
<reference evidence="6" key="1">
    <citation type="journal article" date="2023" name="Plant J.">
        <title>The genome of the king protea, Protea cynaroides.</title>
        <authorList>
            <person name="Chang J."/>
            <person name="Duong T.A."/>
            <person name="Schoeman C."/>
            <person name="Ma X."/>
            <person name="Roodt D."/>
            <person name="Barker N."/>
            <person name="Li Z."/>
            <person name="Van de Peer Y."/>
            <person name="Mizrachi E."/>
        </authorList>
    </citation>
    <scope>NUCLEOTIDE SEQUENCE</scope>
    <source>
        <tissue evidence="6">Young leaves</tissue>
    </source>
</reference>
<dbReference type="PANTHER" id="PTHR46391:SF13">
    <property type="entry name" value="ACTIVATOR OF SPOMIN LUC3"/>
    <property type="match status" value="1"/>
</dbReference>
<keyword evidence="3" id="KW-0539">Nucleus</keyword>
<dbReference type="SUPFAM" id="SSF57959">
    <property type="entry name" value="Leucine zipper domain"/>
    <property type="match status" value="1"/>
</dbReference>
<dbReference type="Proteomes" id="UP001141806">
    <property type="component" value="Unassembled WGS sequence"/>
</dbReference>
<feature type="compositionally biased region" description="Low complexity" evidence="4">
    <location>
        <begin position="54"/>
        <end position="66"/>
    </location>
</feature>
<comment type="caution">
    <text evidence="6">The sequence shown here is derived from an EMBL/GenBank/DDBJ whole genome shotgun (WGS) entry which is preliminary data.</text>
</comment>
<dbReference type="SMART" id="SM00338">
    <property type="entry name" value="BRLZ"/>
    <property type="match status" value="1"/>
</dbReference>
<dbReference type="PANTHER" id="PTHR46391">
    <property type="entry name" value="BASIC LEUCINE ZIPPER 34"/>
    <property type="match status" value="1"/>
</dbReference>
<protein>
    <recommendedName>
        <fullName evidence="5">BZIP domain-containing protein</fullName>
    </recommendedName>
</protein>
<dbReference type="GO" id="GO:0045893">
    <property type="term" value="P:positive regulation of DNA-templated transcription"/>
    <property type="evidence" value="ECO:0007669"/>
    <property type="project" value="TreeGrafter"/>
</dbReference>
<gene>
    <name evidence="6" type="ORF">NE237_032919</name>
</gene>
<dbReference type="InterPro" id="IPR046347">
    <property type="entry name" value="bZIP_sf"/>
</dbReference>
<evidence type="ECO:0000256" key="2">
    <source>
        <dbReference type="ARBA" id="ARBA00023163"/>
    </source>
</evidence>